<feature type="transmembrane region" description="Helical" evidence="6">
    <location>
        <begin position="384"/>
        <end position="402"/>
    </location>
</feature>
<comment type="subcellular location">
    <subcellularLocation>
        <location evidence="1">Membrane</location>
        <topology evidence="1">Multi-pass membrane protein</topology>
    </subcellularLocation>
</comment>
<dbReference type="GO" id="GO:0016020">
    <property type="term" value="C:membrane"/>
    <property type="evidence" value="ECO:0007669"/>
    <property type="project" value="UniProtKB-SubCell"/>
</dbReference>
<feature type="transmembrane region" description="Helical" evidence="6">
    <location>
        <begin position="51"/>
        <end position="68"/>
    </location>
</feature>
<keyword evidence="8" id="KW-1185">Reference proteome</keyword>
<accession>A0AAD8XWC5</accession>
<dbReference type="AlphaFoldDB" id="A0AAD8XWC5"/>
<keyword evidence="5 6" id="KW-0472">Membrane</keyword>
<comment type="similarity">
    <text evidence="2">Belongs to the TDE1 family.</text>
</comment>
<gene>
    <name evidence="7" type="ORF">QTG54_014682</name>
</gene>
<feature type="transmembrane region" description="Helical" evidence="6">
    <location>
        <begin position="138"/>
        <end position="157"/>
    </location>
</feature>
<evidence type="ECO:0000256" key="3">
    <source>
        <dbReference type="ARBA" id="ARBA00022692"/>
    </source>
</evidence>
<comment type="caution">
    <text evidence="7">The sequence shown here is derived from an EMBL/GenBank/DDBJ whole genome shotgun (WGS) entry which is preliminary data.</text>
</comment>
<dbReference type="PANTHER" id="PTHR10383">
    <property type="entry name" value="SERINE INCORPORATOR"/>
    <property type="match status" value="1"/>
</dbReference>
<evidence type="ECO:0000256" key="5">
    <source>
        <dbReference type="ARBA" id="ARBA00023136"/>
    </source>
</evidence>
<evidence type="ECO:0000256" key="2">
    <source>
        <dbReference type="ARBA" id="ARBA00006665"/>
    </source>
</evidence>
<feature type="transmembrane region" description="Helical" evidence="6">
    <location>
        <begin position="105"/>
        <end position="126"/>
    </location>
</feature>
<dbReference type="InterPro" id="IPR005016">
    <property type="entry name" value="TDE1/TMS"/>
</dbReference>
<proteinExistence type="inferred from homology"/>
<evidence type="ECO:0000313" key="7">
    <source>
        <dbReference type="EMBL" id="KAK1734809.1"/>
    </source>
</evidence>
<feature type="transmembrane region" description="Helical" evidence="6">
    <location>
        <begin position="163"/>
        <end position="185"/>
    </location>
</feature>
<evidence type="ECO:0000256" key="1">
    <source>
        <dbReference type="ARBA" id="ARBA00004141"/>
    </source>
</evidence>
<keyword evidence="3 6" id="KW-0812">Transmembrane</keyword>
<reference evidence="7" key="1">
    <citation type="submission" date="2023-06" db="EMBL/GenBank/DDBJ databases">
        <title>Survivors Of The Sea: Transcriptome response of Skeletonema marinoi to long-term dormancy.</title>
        <authorList>
            <person name="Pinder M.I.M."/>
            <person name="Kourtchenko O."/>
            <person name="Robertson E.K."/>
            <person name="Larsson T."/>
            <person name="Maumus F."/>
            <person name="Osuna-Cruz C.M."/>
            <person name="Vancaester E."/>
            <person name="Stenow R."/>
            <person name="Vandepoele K."/>
            <person name="Ploug H."/>
            <person name="Bruchert V."/>
            <person name="Godhe A."/>
            <person name="Topel M."/>
        </authorList>
    </citation>
    <scope>NUCLEOTIDE SEQUENCE</scope>
    <source>
        <strain evidence="7">R05AC</strain>
    </source>
</reference>
<dbReference type="EMBL" id="JATAAI010000037">
    <property type="protein sequence ID" value="KAK1734809.1"/>
    <property type="molecule type" value="Genomic_DNA"/>
</dbReference>
<evidence type="ECO:0000256" key="4">
    <source>
        <dbReference type="ARBA" id="ARBA00022989"/>
    </source>
</evidence>
<evidence type="ECO:0000256" key="6">
    <source>
        <dbReference type="SAM" id="Phobius"/>
    </source>
</evidence>
<keyword evidence="4 6" id="KW-1133">Transmembrane helix</keyword>
<feature type="transmembrane region" description="Helical" evidence="6">
    <location>
        <begin position="307"/>
        <end position="325"/>
    </location>
</feature>
<name>A0AAD8XWC5_9STRA</name>
<feature type="transmembrane region" description="Helical" evidence="6">
    <location>
        <begin position="244"/>
        <end position="262"/>
    </location>
</feature>
<protein>
    <submittedName>
        <fullName evidence="7">Serine incorporator</fullName>
    </submittedName>
</protein>
<feature type="transmembrane region" description="Helical" evidence="6">
    <location>
        <begin position="422"/>
        <end position="445"/>
    </location>
</feature>
<dbReference type="Pfam" id="PF03348">
    <property type="entry name" value="Serinc"/>
    <property type="match status" value="1"/>
</dbReference>
<sequence length="451" mass="48557">MGIISGTLSAIISGVTFCFCSASASLCSAWCGNDKPSTSPPSAKSGRMRSVVLLGFSIIVALSFQYGLGPNVSQLQWSYFIDAWTQSCENDNPELVKVCSGNAGVYRASSAAFFFFVIFGLAALCKPTANRDAWPAKYALYCLLCAGTCFIPNDPIFMPIYLWVARIGSVFFVLLQQIILVDVAYNWNESWIEKADKAEIDEGTGKGKKWLGAILFSCFVLYAGSLVAIILLYVHFGGCQSNDAFISITLVGSIIATIVQLSMSETGSLLTSASMTAYVTYLCGSAVSKNPNAVCNPKLGETSVGNIVVGLMFVFISLMWTGFSYTNDKRLGGSTTAAPEASVEDAEEGKPVGGVVVNENADANETNESSDTTSPKSFNNSWKLNAVMALVCCWYAMTLTGWGSIDKRGDISNPDAGDVSMWMLIVSQWIALLLYLWTLIAPSLFPDRDFS</sequence>
<feature type="transmembrane region" description="Helical" evidence="6">
    <location>
        <begin position="6"/>
        <end position="30"/>
    </location>
</feature>
<dbReference type="Proteomes" id="UP001224775">
    <property type="component" value="Unassembled WGS sequence"/>
</dbReference>
<dbReference type="PANTHER" id="PTHR10383:SF9">
    <property type="entry name" value="SERINE INCORPORATOR, ISOFORM F"/>
    <property type="match status" value="1"/>
</dbReference>
<organism evidence="7 8">
    <name type="scientific">Skeletonema marinoi</name>
    <dbReference type="NCBI Taxonomy" id="267567"/>
    <lineage>
        <taxon>Eukaryota</taxon>
        <taxon>Sar</taxon>
        <taxon>Stramenopiles</taxon>
        <taxon>Ochrophyta</taxon>
        <taxon>Bacillariophyta</taxon>
        <taxon>Coscinodiscophyceae</taxon>
        <taxon>Thalassiosirophycidae</taxon>
        <taxon>Thalassiosirales</taxon>
        <taxon>Skeletonemataceae</taxon>
        <taxon>Skeletonema</taxon>
        <taxon>Skeletonema marinoi-dohrnii complex</taxon>
    </lineage>
</organism>
<evidence type="ECO:0000313" key="8">
    <source>
        <dbReference type="Proteomes" id="UP001224775"/>
    </source>
</evidence>
<feature type="transmembrane region" description="Helical" evidence="6">
    <location>
        <begin position="269"/>
        <end position="287"/>
    </location>
</feature>
<feature type="transmembrane region" description="Helical" evidence="6">
    <location>
        <begin position="210"/>
        <end position="232"/>
    </location>
</feature>